<sequence length="110" mass="12492">MTFLSNKNKHNLKISVVLKKKITELQYEIDGDDIDSDSNSARLNYHLIESNSASLRNNPHDVFDWLKRVELFEGQPESIINNFSEAVQTVDPEKAVGELPKLMGGFCEIL</sequence>
<keyword evidence="3" id="KW-1185">Reference proteome</keyword>
<proteinExistence type="predicted"/>
<evidence type="ECO:0000259" key="1">
    <source>
        <dbReference type="Pfam" id="PF23220"/>
    </source>
</evidence>
<accession>A0ABD2XQ89</accession>
<organism evidence="2 3">
    <name type="scientific">Trichogramma kaykai</name>
    <dbReference type="NCBI Taxonomy" id="54128"/>
    <lineage>
        <taxon>Eukaryota</taxon>
        <taxon>Metazoa</taxon>
        <taxon>Ecdysozoa</taxon>
        <taxon>Arthropoda</taxon>
        <taxon>Hexapoda</taxon>
        <taxon>Insecta</taxon>
        <taxon>Pterygota</taxon>
        <taxon>Neoptera</taxon>
        <taxon>Endopterygota</taxon>
        <taxon>Hymenoptera</taxon>
        <taxon>Apocrita</taxon>
        <taxon>Proctotrupomorpha</taxon>
        <taxon>Chalcidoidea</taxon>
        <taxon>Trichogrammatidae</taxon>
        <taxon>Trichogramma</taxon>
    </lineage>
</organism>
<dbReference type="EMBL" id="JBJJXI010000018">
    <property type="protein sequence ID" value="KAL3406916.1"/>
    <property type="molecule type" value="Genomic_DNA"/>
</dbReference>
<protein>
    <recommendedName>
        <fullName evidence="1">Pre-mRNA-splicing factor SYF1 central HAT repeats domain-containing protein</fullName>
    </recommendedName>
</protein>
<evidence type="ECO:0000313" key="3">
    <source>
        <dbReference type="Proteomes" id="UP001627154"/>
    </source>
</evidence>
<feature type="domain" description="Pre-mRNA-splicing factor SYF1 central HAT repeats" evidence="1">
    <location>
        <begin position="51"/>
        <end position="90"/>
    </location>
</feature>
<dbReference type="AlphaFoldDB" id="A0ABD2XQ89"/>
<dbReference type="Proteomes" id="UP001627154">
    <property type="component" value="Unassembled WGS sequence"/>
</dbReference>
<evidence type="ECO:0000313" key="2">
    <source>
        <dbReference type="EMBL" id="KAL3406916.1"/>
    </source>
</evidence>
<comment type="caution">
    <text evidence="2">The sequence shown here is derived from an EMBL/GenBank/DDBJ whole genome shotgun (WGS) entry which is preliminary data.</text>
</comment>
<gene>
    <name evidence="2" type="ORF">TKK_001028</name>
</gene>
<reference evidence="2 3" key="1">
    <citation type="journal article" date="2024" name="bioRxiv">
        <title>A reference genome for Trichogramma kaykai: A tiny desert-dwelling parasitoid wasp with competing sex-ratio distorters.</title>
        <authorList>
            <person name="Culotta J."/>
            <person name="Lindsey A.R."/>
        </authorList>
    </citation>
    <scope>NUCLEOTIDE SEQUENCE [LARGE SCALE GENOMIC DNA]</scope>
    <source>
        <strain evidence="2 3">KSX58</strain>
    </source>
</reference>
<dbReference type="Pfam" id="PF23220">
    <property type="entry name" value="HAT_Syf1_M"/>
    <property type="match status" value="1"/>
</dbReference>
<dbReference type="InterPro" id="IPR056350">
    <property type="entry name" value="HAT_Syf1_central"/>
</dbReference>
<name>A0ABD2XQ89_9HYME</name>